<dbReference type="EMBL" id="JACRWE010000004">
    <property type="protein sequence ID" value="MBC5997114.1"/>
    <property type="molecule type" value="Genomic_DNA"/>
</dbReference>
<keyword evidence="3" id="KW-1185">Reference proteome</keyword>
<evidence type="ECO:0000256" key="1">
    <source>
        <dbReference type="SAM" id="Phobius"/>
    </source>
</evidence>
<feature type="transmembrane region" description="Helical" evidence="1">
    <location>
        <begin position="6"/>
        <end position="27"/>
    </location>
</feature>
<accession>A0ABR7JQD3</accession>
<sequence length="230" mass="26640">MRNKLYIYLGSIIFITLIFSISLPSFLAKFDELYLLGTHELKKMDLNLDSEAKDIPLVQRIYDIYDGIYSTDESEIASVVQVIATSDEQKIILEQLKELMEKKVLVNNDDYITDKVESVYVKMIYSAIVQNLKEYVINFRDQQISLWWDIESNKIISIKIIGNGQIRVNDNKEDILRGYSSYLNLDLLGDWVIESDVIQSNKSSLIIKTDILNNKIEQYLSIIPKLAQIQ</sequence>
<dbReference type="RefSeq" id="WP_153924414.1">
    <property type="nucleotide sequence ID" value="NZ_JACRWE010000004.1"/>
</dbReference>
<name>A0ABR7JQD3_9FIRM</name>
<evidence type="ECO:0000313" key="2">
    <source>
        <dbReference type="EMBL" id="MBC5997114.1"/>
    </source>
</evidence>
<protein>
    <submittedName>
        <fullName evidence="2">Uncharacterized protein</fullName>
    </submittedName>
</protein>
<keyword evidence="1" id="KW-0472">Membrane</keyword>
<proteinExistence type="predicted"/>
<organism evidence="2 3">
    <name type="scientific">Romboutsia faecis</name>
    <dbReference type="NCBI Taxonomy" id="2764597"/>
    <lineage>
        <taxon>Bacteria</taxon>
        <taxon>Bacillati</taxon>
        <taxon>Bacillota</taxon>
        <taxon>Clostridia</taxon>
        <taxon>Peptostreptococcales</taxon>
        <taxon>Peptostreptococcaceae</taxon>
        <taxon>Romboutsia</taxon>
    </lineage>
</organism>
<evidence type="ECO:0000313" key="3">
    <source>
        <dbReference type="Proteomes" id="UP000609849"/>
    </source>
</evidence>
<reference evidence="2 3" key="1">
    <citation type="submission" date="2020-08" db="EMBL/GenBank/DDBJ databases">
        <authorList>
            <person name="Liu C."/>
            <person name="Sun Q."/>
        </authorList>
    </citation>
    <scope>NUCLEOTIDE SEQUENCE [LARGE SCALE GENOMIC DNA]</scope>
    <source>
        <strain evidence="2 3">NSJ-18</strain>
    </source>
</reference>
<gene>
    <name evidence="2" type="ORF">H8923_10100</name>
</gene>
<comment type="caution">
    <text evidence="2">The sequence shown here is derived from an EMBL/GenBank/DDBJ whole genome shotgun (WGS) entry which is preliminary data.</text>
</comment>
<keyword evidence="1" id="KW-1133">Transmembrane helix</keyword>
<keyword evidence="1" id="KW-0812">Transmembrane</keyword>
<dbReference type="Proteomes" id="UP000609849">
    <property type="component" value="Unassembled WGS sequence"/>
</dbReference>